<dbReference type="Gene3D" id="3.40.640.10">
    <property type="entry name" value="Type I PLP-dependent aspartate aminotransferase-like (Major domain)"/>
    <property type="match status" value="1"/>
</dbReference>
<dbReference type="InterPro" id="IPR000653">
    <property type="entry name" value="DegT/StrS_aminotransferase"/>
</dbReference>
<dbReference type="InterPro" id="IPR015421">
    <property type="entry name" value="PyrdxlP-dep_Trfase_major"/>
</dbReference>
<evidence type="ECO:0000256" key="3">
    <source>
        <dbReference type="RuleBase" id="RU004508"/>
    </source>
</evidence>
<dbReference type="CDD" id="cd00616">
    <property type="entry name" value="AHBA_syn"/>
    <property type="match status" value="1"/>
</dbReference>
<dbReference type="Pfam" id="PF01041">
    <property type="entry name" value="DegT_DnrJ_EryC1"/>
    <property type="match status" value="1"/>
</dbReference>
<dbReference type="GO" id="GO:0008483">
    <property type="term" value="F:transaminase activity"/>
    <property type="evidence" value="ECO:0007669"/>
    <property type="project" value="UniProtKB-KW"/>
</dbReference>
<dbReference type="PANTHER" id="PTHR30244:SF36">
    <property type="entry name" value="3-OXO-GLUCOSE-6-PHOSPHATE:GLUTAMATE AMINOTRANSFERASE"/>
    <property type="match status" value="1"/>
</dbReference>
<keyword evidence="4" id="KW-0808">Transferase</keyword>
<gene>
    <name evidence="4" type="ORF">H8L47_09160</name>
</gene>
<evidence type="ECO:0000256" key="2">
    <source>
        <dbReference type="ARBA" id="ARBA00037999"/>
    </source>
</evidence>
<evidence type="ECO:0000256" key="1">
    <source>
        <dbReference type="ARBA" id="ARBA00022898"/>
    </source>
</evidence>
<organism evidence="4 5">
    <name type="scientific">Undibacterium umbellatum</name>
    <dbReference type="NCBI Taxonomy" id="2762300"/>
    <lineage>
        <taxon>Bacteria</taxon>
        <taxon>Pseudomonadati</taxon>
        <taxon>Pseudomonadota</taxon>
        <taxon>Betaproteobacteria</taxon>
        <taxon>Burkholderiales</taxon>
        <taxon>Oxalobacteraceae</taxon>
        <taxon>Undibacterium</taxon>
    </lineage>
</organism>
<accession>A0ABR6Z8S9</accession>
<keyword evidence="4" id="KW-0032">Aminotransferase</keyword>
<name>A0ABR6Z8S9_9BURK</name>
<proteinExistence type="inferred from homology"/>
<dbReference type="SUPFAM" id="SSF53383">
    <property type="entry name" value="PLP-dependent transferases"/>
    <property type="match status" value="1"/>
</dbReference>
<protein>
    <submittedName>
        <fullName evidence="4">DegT/DnrJ/EryC1/StrS family aminotransferase</fullName>
    </submittedName>
</protein>
<evidence type="ECO:0000313" key="5">
    <source>
        <dbReference type="Proteomes" id="UP000646911"/>
    </source>
</evidence>
<dbReference type="Proteomes" id="UP000646911">
    <property type="component" value="Unassembled WGS sequence"/>
</dbReference>
<keyword evidence="5" id="KW-1185">Reference proteome</keyword>
<dbReference type="EMBL" id="JACOFX010000003">
    <property type="protein sequence ID" value="MBC3907735.1"/>
    <property type="molecule type" value="Genomic_DNA"/>
</dbReference>
<dbReference type="InterPro" id="IPR015424">
    <property type="entry name" value="PyrdxlP-dep_Trfase"/>
</dbReference>
<dbReference type="Gene3D" id="3.90.1150.10">
    <property type="entry name" value="Aspartate Aminotransferase, domain 1"/>
    <property type="match status" value="1"/>
</dbReference>
<sequence>MKSLPYLELKPQHQDLRAELNQAFNEVLDSGWFIQGKQLEAFEAEYAAYCGSQHCVGVGNGMDALHLILRAYGIGEGDEVIVPSNTYIASWLAVSYAGATPVAVEPDLATYNMDPAKIAAAITPRTKAIMVVHLYGQIADMDPILAIAHEHGLKVIEDAAQSHGATYKGRVSGGLGDAAAHSFYPGKNLGALGDAGGVTTNDAELAKQLKVLRNYGSQIKYHNEVKGYNSRLDELQAALLRVKLHRLDGWNIQRRALAQQYQEGLKDLPGLVIPFVPEWSEPVWHIYAVRHAKRDALQKHLQDAGIGSLVHYPIPPHLQPAYAELQLGMGSFPLSEQIHAEELSLPLDPYLAPEDVSRVIAAVRDFVLQAASTAPTR</sequence>
<dbReference type="RefSeq" id="WP_186953283.1">
    <property type="nucleotide sequence ID" value="NZ_JACOFX010000003.1"/>
</dbReference>
<comment type="caution">
    <text evidence="4">The sequence shown here is derived from an EMBL/GenBank/DDBJ whole genome shotgun (WGS) entry which is preliminary data.</text>
</comment>
<dbReference type="PIRSF" id="PIRSF000390">
    <property type="entry name" value="PLP_StrS"/>
    <property type="match status" value="1"/>
</dbReference>
<keyword evidence="1 3" id="KW-0663">Pyridoxal phosphate</keyword>
<evidence type="ECO:0000313" key="4">
    <source>
        <dbReference type="EMBL" id="MBC3907735.1"/>
    </source>
</evidence>
<reference evidence="4 5" key="1">
    <citation type="submission" date="2020-08" db="EMBL/GenBank/DDBJ databases">
        <title>Novel species isolated from subtropical streams in China.</title>
        <authorList>
            <person name="Lu H."/>
        </authorList>
    </citation>
    <scope>NUCLEOTIDE SEQUENCE [LARGE SCALE GENOMIC DNA]</scope>
    <source>
        <strain evidence="4 5">NL8W</strain>
    </source>
</reference>
<dbReference type="PANTHER" id="PTHR30244">
    <property type="entry name" value="TRANSAMINASE"/>
    <property type="match status" value="1"/>
</dbReference>
<comment type="similarity">
    <text evidence="2 3">Belongs to the DegT/DnrJ/EryC1 family.</text>
</comment>
<dbReference type="InterPro" id="IPR015422">
    <property type="entry name" value="PyrdxlP-dep_Trfase_small"/>
</dbReference>